<evidence type="ECO:0000256" key="1">
    <source>
        <dbReference type="SAM" id="MobiDB-lite"/>
    </source>
</evidence>
<feature type="signal peptide" evidence="2">
    <location>
        <begin position="1"/>
        <end position="23"/>
    </location>
</feature>
<feature type="chain" id="PRO_5045891839" evidence="2">
    <location>
        <begin position="24"/>
        <end position="184"/>
    </location>
</feature>
<organism evidence="3 4">
    <name type="scientific">Nonomuraea typhae</name>
    <dbReference type="NCBI Taxonomy" id="2603600"/>
    <lineage>
        <taxon>Bacteria</taxon>
        <taxon>Bacillati</taxon>
        <taxon>Actinomycetota</taxon>
        <taxon>Actinomycetes</taxon>
        <taxon>Streptosporangiales</taxon>
        <taxon>Streptosporangiaceae</taxon>
        <taxon>Nonomuraea</taxon>
    </lineage>
</organism>
<feature type="compositionally biased region" description="Low complexity" evidence="1">
    <location>
        <begin position="35"/>
        <end position="51"/>
    </location>
</feature>
<evidence type="ECO:0000313" key="4">
    <source>
        <dbReference type="Proteomes" id="UP001612741"/>
    </source>
</evidence>
<keyword evidence="2" id="KW-0732">Signal</keyword>
<name>A0ABW7YKM8_9ACTN</name>
<sequence length="184" mass="19090">MRSQWSMILVCAAVLPLAACAAAAPPAAPVSGEQTPAVPASSGTPSASSTSRTEDTLGKWMTCMRQNGVPVEDPRDTGRMSAGDTGVSQQTLEKAQEACRQYVQPATGDRPNANDPSVMDKYLAFAKCMRDNGVDMPDPKAGPNGEIEMKPKTATDSPQYTQAHHACQSKLPGGGEGSPGGGAR</sequence>
<reference evidence="3 4" key="1">
    <citation type="submission" date="2024-10" db="EMBL/GenBank/DDBJ databases">
        <title>The Natural Products Discovery Center: Release of the First 8490 Sequenced Strains for Exploring Actinobacteria Biosynthetic Diversity.</title>
        <authorList>
            <person name="Kalkreuter E."/>
            <person name="Kautsar S.A."/>
            <person name="Yang D."/>
            <person name="Bader C.D."/>
            <person name="Teijaro C.N."/>
            <person name="Fluegel L."/>
            <person name="Davis C.M."/>
            <person name="Simpson J.R."/>
            <person name="Lauterbach L."/>
            <person name="Steele A.D."/>
            <person name="Gui C."/>
            <person name="Meng S."/>
            <person name="Li G."/>
            <person name="Viehrig K."/>
            <person name="Ye F."/>
            <person name="Su P."/>
            <person name="Kiefer A.F."/>
            <person name="Nichols A."/>
            <person name="Cepeda A.J."/>
            <person name="Yan W."/>
            <person name="Fan B."/>
            <person name="Jiang Y."/>
            <person name="Adhikari A."/>
            <person name="Zheng C.-J."/>
            <person name="Schuster L."/>
            <person name="Cowan T.M."/>
            <person name="Smanski M.J."/>
            <person name="Chevrette M.G."/>
            <person name="De Carvalho L.P.S."/>
            <person name="Shen B."/>
        </authorList>
    </citation>
    <scope>NUCLEOTIDE SEQUENCE [LARGE SCALE GENOMIC DNA]</scope>
    <source>
        <strain evidence="3 4">NPDC050545</strain>
    </source>
</reference>
<protein>
    <submittedName>
        <fullName evidence="3">Uncharacterized protein</fullName>
    </submittedName>
</protein>
<gene>
    <name evidence="3" type="ORF">ACIBG2_03640</name>
</gene>
<proteinExistence type="predicted"/>
<feature type="region of interest" description="Disordered" evidence="1">
    <location>
        <begin position="134"/>
        <end position="184"/>
    </location>
</feature>
<feature type="compositionally biased region" description="Gly residues" evidence="1">
    <location>
        <begin position="172"/>
        <end position="184"/>
    </location>
</feature>
<dbReference type="Proteomes" id="UP001612741">
    <property type="component" value="Unassembled WGS sequence"/>
</dbReference>
<feature type="region of interest" description="Disordered" evidence="1">
    <location>
        <begin position="27"/>
        <end position="95"/>
    </location>
</feature>
<evidence type="ECO:0000256" key="2">
    <source>
        <dbReference type="SAM" id="SignalP"/>
    </source>
</evidence>
<accession>A0ABW7YKM8</accession>
<comment type="caution">
    <text evidence="3">The sequence shown here is derived from an EMBL/GenBank/DDBJ whole genome shotgun (WGS) entry which is preliminary data.</text>
</comment>
<keyword evidence="4" id="KW-1185">Reference proteome</keyword>
<evidence type="ECO:0000313" key="3">
    <source>
        <dbReference type="EMBL" id="MFI6496449.1"/>
    </source>
</evidence>
<dbReference type="EMBL" id="JBITGY010000001">
    <property type="protein sequence ID" value="MFI6496449.1"/>
    <property type="molecule type" value="Genomic_DNA"/>
</dbReference>
<dbReference type="RefSeq" id="WP_397078584.1">
    <property type="nucleotide sequence ID" value="NZ_JBITGY010000001.1"/>
</dbReference>